<evidence type="ECO:0000313" key="2">
    <source>
        <dbReference type="EMBL" id="CEG49841.1"/>
    </source>
</evidence>
<evidence type="ECO:0000256" key="1">
    <source>
        <dbReference type="SAM" id="MobiDB-lite"/>
    </source>
</evidence>
<accession>A0A0P1B4V2</accession>
<dbReference type="Proteomes" id="UP000054928">
    <property type="component" value="Unassembled WGS sequence"/>
</dbReference>
<reference evidence="3" key="1">
    <citation type="submission" date="2014-09" db="EMBL/GenBank/DDBJ databases">
        <authorList>
            <person name="Sharma Rahul"/>
            <person name="Thines Marco"/>
        </authorList>
    </citation>
    <scope>NUCLEOTIDE SEQUENCE [LARGE SCALE GENOMIC DNA]</scope>
</reference>
<evidence type="ECO:0000313" key="3">
    <source>
        <dbReference type="Proteomes" id="UP000054928"/>
    </source>
</evidence>
<keyword evidence="3" id="KW-1185">Reference proteome</keyword>
<proteinExistence type="predicted"/>
<dbReference type="AlphaFoldDB" id="A0A0P1B4V2"/>
<feature type="compositionally biased region" description="Basic and acidic residues" evidence="1">
    <location>
        <begin position="108"/>
        <end position="118"/>
    </location>
</feature>
<feature type="region of interest" description="Disordered" evidence="1">
    <location>
        <begin position="92"/>
        <end position="118"/>
    </location>
</feature>
<protein>
    <submittedName>
        <fullName evidence="2">Uncharacterized protein</fullName>
    </submittedName>
</protein>
<name>A0A0P1B4V2_PLAHL</name>
<sequence>MSVELWLALRPSAFPLLICKIWASNSVQRIAFMYESVRVQKVSLSEVLDLSQAEEEVSDMSDDVIHHGSRMLIRWQYQTLAACVLFNITFKSSEESSSRASRTTGDFAGERRIPGGTG</sequence>
<dbReference type="EMBL" id="CCYD01003101">
    <property type="protein sequence ID" value="CEG49841.1"/>
    <property type="molecule type" value="Genomic_DNA"/>
</dbReference>
<organism evidence="2 3">
    <name type="scientific">Plasmopara halstedii</name>
    <name type="common">Downy mildew of sunflower</name>
    <dbReference type="NCBI Taxonomy" id="4781"/>
    <lineage>
        <taxon>Eukaryota</taxon>
        <taxon>Sar</taxon>
        <taxon>Stramenopiles</taxon>
        <taxon>Oomycota</taxon>
        <taxon>Peronosporomycetes</taxon>
        <taxon>Peronosporales</taxon>
        <taxon>Peronosporaceae</taxon>
        <taxon>Plasmopara</taxon>
    </lineage>
</organism>
<dbReference type="GeneID" id="36402637"/>
<dbReference type="RefSeq" id="XP_024586210.1">
    <property type="nucleotide sequence ID" value="XM_024721074.1"/>
</dbReference>